<keyword evidence="1" id="KW-1133">Transmembrane helix</keyword>
<gene>
    <name evidence="2" type="ORF">H6A24_09595</name>
</gene>
<feature type="transmembrane region" description="Helical" evidence="1">
    <location>
        <begin position="66"/>
        <end position="92"/>
    </location>
</feature>
<evidence type="ECO:0000313" key="3">
    <source>
        <dbReference type="Proteomes" id="UP000782117"/>
    </source>
</evidence>
<dbReference type="RefSeq" id="WP_178257577.1">
    <property type="nucleotide sequence ID" value="NZ_JACJKJ010000010.1"/>
</dbReference>
<dbReference type="InterPro" id="IPR003744">
    <property type="entry name" value="YhhQ"/>
</dbReference>
<feature type="transmembrane region" description="Helical" evidence="1">
    <location>
        <begin position="179"/>
        <end position="199"/>
    </location>
</feature>
<proteinExistence type="inferred from homology"/>
<reference evidence="2 3" key="1">
    <citation type="journal article" date="2021" name="Sci. Rep.">
        <title>The distribution of antibiotic resistance genes in chicken gut microbiota commensals.</title>
        <authorList>
            <person name="Juricova H."/>
            <person name="Matiasovicova J."/>
            <person name="Kubasova T."/>
            <person name="Cejkova D."/>
            <person name="Rychlik I."/>
        </authorList>
    </citation>
    <scope>NUCLEOTIDE SEQUENCE [LARGE SCALE GENOMIC DNA]</scope>
    <source>
        <strain evidence="2 3">An768</strain>
    </source>
</reference>
<keyword evidence="1" id="KW-0813">Transport</keyword>
<dbReference type="Pfam" id="PF02592">
    <property type="entry name" value="Vut_1"/>
    <property type="match status" value="1"/>
</dbReference>
<dbReference type="PANTHER" id="PTHR34300:SF2">
    <property type="entry name" value="QUEUOSINE PRECURSOR TRANSPORTER-RELATED"/>
    <property type="match status" value="1"/>
</dbReference>
<keyword evidence="1" id="KW-0472">Membrane</keyword>
<comment type="function">
    <text evidence="1">Involved in the import of queuosine (Q) precursors, required for Q precursor salvage.</text>
</comment>
<feature type="transmembrane region" description="Helical" evidence="1">
    <location>
        <begin position="143"/>
        <end position="167"/>
    </location>
</feature>
<evidence type="ECO:0000313" key="2">
    <source>
        <dbReference type="EMBL" id="MBM6806742.1"/>
    </source>
</evidence>
<feature type="transmembrane region" description="Helical" evidence="1">
    <location>
        <begin position="7"/>
        <end position="27"/>
    </location>
</feature>
<evidence type="ECO:0000256" key="1">
    <source>
        <dbReference type="HAMAP-Rule" id="MF_02088"/>
    </source>
</evidence>
<keyword evidence="3" id="KW-1185">Reference proteome</keyword>
<sequence>MKKENVVSVPFMVLGIVFCVCLVAANLLETKVIQLGTISVTAGLIVFPISYIINDCIAEVWGFRKARLIIWMGFLMNFMVVAMGQLAVALPAAPFWEGEESFNFVFGMAPRIAAASLTAFLAGSFINAYVMSRMKVATHGKHFSARAILSTLAGESADSLLFFPLAFGGLMPASELLKMMAVQVVLKTLYEVIILPVTIRVVRYVKHVDESDVYDEHISYNILKIKEL</sequence>
<accession>A0ABS2F905</accession>
<keyword evidence="1" id="KW-1003">Cell membrane</keyword>
<dbReference type="EMBL" id="JACJKJ010000010">
    <property type="protein sequence ID" value="MBM6806742.1"/>
    <property type="molecule type" value="Genomic_DNA"/>
</dbReference>
<comment type="subcellular location">
    <subcellularLocation>
        <location evidence="1">Cell membrane</location>
        <topology evidence="1">Multi-pass membrane protein</topology>
    </subcellularLocation>
</comment>
<dbReference type="PANTHER" id="PTHR34300">
    <property type="entry name" value="QUEUOSINE PRECURSOR TRANSPORTER-RELATED"/>
    <property type="match status" value="1"/>
</dbReference>
<comment type="caution">
    <text evidence="2">The sequence shown here is derived from an EMBL/GenBank/DDBJ whole genome shotgun (WGS) entry which is preliminary data.</text>
</comment>
<feature type="transmembrane region" description="Helical" evidence="1">
    <location>
        <begin position="112"/>
        <end position="131"/>
    </location>
</feature>
<organism evidence="2 3">
    <name type="scientific">Bacteroides caecicola</name>
    <dbReference type="NCBI Taxonomy" id="1462569"/>
    <lineage>
        <taxon>Bacteria</taxon>
        <taxon>Pseudomonadati</taxon>
        <taxon>Bacteroidota</taxon>
        <taxon>Bacteroidia</taxon>
        <taxon>Bacteroidales</taxon>
        <taxon>Bacteroidaceae</taxon>
        <taxon>Bacteroides</taxon>
    </lineage>
</organism>
<feature type="transmembrane region" description="Helical" evidence="1">
    <location>
        <begin position="33"/>
        <end position="54"/>
    </location>
</feature>
<dbReference type="Proteomes" id="UP000782117">
    <property type="component" value="Unassembled WGS sequence"/>
</dbReference>
<keyword evidence="1" id="KW-0812">Transmembrane</keyword>
<dbReference type="HAMAP" id="MF_02088">
    <property type="entry name" value="Q_prec_transport"/>
    <property type="match status" value="1"/>
</dbReference>
<protein>
    <recommendedName>
        <fullName evidence="1">Probable queuosine precursor transporter</fullName>
        <shortName evidence="1">Q precursor transporter</shortName>
    </recommendedName>
</protein>
<dbReference type="NCBIfam" id="TIGR00697">
    <property type="entry name" value="queuosine precursor transporter"/>
    <property type="match status" value="1"/>
</dbReference>
<comment type="similarity">
    <text evidence="1">Belongs to the vitamin uptake transporter (VUT/ECF) (TC 2.A.88) family. Q precursor transporter subfamily.</text>
</comment>
<name>A0ABS2F905_9BACE</name>